<evidence type="ECO:0000313" key="2">
    <source>
        <dbReference type="Proteomes" id="UP000811609"/>
    </source>
</evidence>
<accession>A0A8T1P5I0</accession>
<protein>
    <submittedName>
        <fullName evidence="1">Uncharacterized protein</fullName>
    </submittedName>
</protein>
<proteinExistence type="predicted"/>
<comment type="caution">
    <text evidence="1">The sequence shown here is derived from an EMBL/GenBank/DDBJ whole genome shotgun (WGS) entry which is preliminary data.</text>
</comment>
<dbReference type="EMBL" id="CM031818">
    <property type="protein sequence ID" value="KAG6639836.1"/>
    <property type="molecule type" value="Genomic_DNA"/>
</dbReference>
<gene>
    <name evidence="1" type="ORF">CIPAW_10G130100</name>
</gene>
<evidence type="ECO:0000313" key="1">
    <source>
        <dbReference type="EMBL" id="KAG6639836.1"/>
    </source>
</evidence>
<reference evidence="1" key="1">
    <citation type="submission" date="2020-12" db="EMBL/GenBank/DDBJ databases">
        <title>WGS assembly of Carya illinoinensis cv. Pawnee.</title>
        <authorList>
            <person name="Platts A."/>
            <person name="Shu S."/>
            <person name="Wright S."/>
            <person name="Barry K."/>
            <person name="Edger P."/>
            <person name="Pires J.C."/>
            <person name="Schmutz J."/>
        </authorList>
    </citation>
    <scope>NUCLEOTIDE SEQUENCE</scope>
    <source>
        <tissue evidence="1">Leaf</tissue>
    </source>
</reference>
<name>A0A8T1P5I0_CARIL</name>
<sequence>MNNNAYCTPRFAHFHNPHYHPAYPPISLCPTLFLPRPPLYSLLMTIPQATTEDSTQPSTRTVRVVVKRRVHGCSTGTGQWRIRSLVLIKPSVVK</sequence>
<dbReference type="Proteomes" id="UP000811609">
    <property type="component" value="Chromosome 10"/>
</dbReference>
<organism evidence="1 2">
    <name type="scientific">Carya illinoinensis</name>
    <name type="common">Pecan</name>
    <dbReference type="NCBI Taxonomy" id="32201"/>
    <lineage>
        <taxon>Eukaryota</taxon>
        <taxon>Viridiplantae</taxon>
        <taxon>Streptophyta</taxon>
        <taxon>Embryophyta</taxon>
        <taxon>Tracheophyta</taxon>
        <taxon>Spermatophyta</taxon>
        <taxon>Magnoliopsida</taxon>
        <taxon>eudicotyledons</taxon>
        <taxon>Gunneridae</taxon>
        <taxon>Pentapetalae</taxon>
        <taxon>rosids</taxon>
        <taxon>fabids</taxon>
        <taxon>Fagales</taxon>
        <taxon>Juglandaceae</taxon>
        <taxon>Carya</taxon>
    </lineage>
</organism>
<dbReference type="AlphaFoldDB" id="A0A8T1P5I0"/>
<keyword evidence="2" id="KW-1185">Reference proteome</keyword>